<dbReference type="EMBL" id="BMPE01000021">
    <property type="protein sequence ID" value="GGL15582.1"/>
    <property type="molecule type" value="Genomic_DNA"/>
</dbReference>
<reference evidence="2" key="1">
    <citation type="journal article" date="2019" name="Int. J. Syst. Evol. Microbiol.">
        <title>The Global Catalogue of Microorganisms (GCM) 10K type strain sequencing project: providing services to taxonomists for standard genome sequencing and annotation.</title>
        <authorList>
            <consortium name="The Broad Institute Genomics Platform"/>
            <consortium name="The Broad Institute Genome Sequencing Center for Infectious Disease"/>
            <person name="Wu L."/>
            <person name="Ma J."/>
        </authorList>
    </citation>
    <scope>NUCLEOTIDE SEQUENCE [LARGE SCALE GENOMIC DNA]</scope>
    <source>
        <strain evidence="2">JCM 19173</strain>
    </source>
</reference>
<proteinExistence type="predicted"/>
<gene>
    <name evidence="1" type="ORF">GCM10010844_38090</name>
</gene>
<evidence type="ECO:0000313" key="1">
    <source>
        <dbReference type="EMBL" id="GGL15582.1"/>
    </source>
</evidence>
<keyword evidence="2" id="KW-1185">Reference proteome</keyword>
<dbReference type="RefSeq" id="WP_189070566.1">
    <property type="nucleotide sequence ID" value="NZ_BMPE01000021.1"/>
</dbReference>
<sequence>MAEARRAGVNLHLPKYLAGRLQAYAVAQRQEVGEIIEAWLEDLPDMVEQLAGRGDVALPVVSPDQPRLLVRLTDAGRGRLNDQAARLERLLGGEDVSARRLARWLIEERLQALGEL</sequence>
<dbReference type="Proteomes" id="UP000604341">
    <property type="component" value="Unassembled WGS sequence"/>
</dbReference>
<organism evidence="1 2">
    <name type="scientific">Deinococcus radiotolerans</name>
    <dbReference type="NCBI Taxonomy" id="1309407"/>
    <lineage>
        <taxon>Bacteria</taxon>
        <taxon>Thermotogati</taxon>
        <taxon>Deinococcota</taxon>
        <taxon>Deinococci</taxon>
        <taxon>Deinococcales</taxon>
        <taxon>Deinococcaceae</taxon>
        <taxon>Deinococcus</taxon>
    </lineage>
</organism>
<evidence type="ECO:0008006" key="3">
    <source>
        <dbReference type="Google" id="ProtNLM"/>
    </source>
</evidence>
<name>A0ABQ2FQ08_9DEIO</name>
<evidence type="ECO:0000313" key="2">
    <source>
        <dbReference type="Proteomes" id="UP000604341"/>
    </source>
</evidence>
<protein>
    <recommendedName>
        <fullName evidence="3">MarR family transcriptional regulator</fullName>
    </recommendedName>
</protein>
<accession>A0ABQ2FQ08</accession>
<comment type="caution">
    <text evidence="1">The sequence shown here is derived from an EMBL/GenBank/DDBJ whole genome shotgun (WGS) entry which is preliminary data.</text>
</comment>